<reference evidence="3 4" key="1">
    <citation type="submission" date="2024-07" db="EMBL/GenBank/DDBJ databases">
        <title>Chromosome-level genome assembly of the water stick insect Ranatra chinensis (Heteroptera: Nepidae).</title>
        <authorList>
            <person name="Liu X."/>
        </authorList>
    </citation>
    <scope>NUCLEOTIDE SEQUENCE [LARGE SCALE GENOMIC DNA]</scope>
    <source>
        <strain evidence="3">Cailab_2021Rc</strain>
        <tissue evidence="3">Muscle</tissue>
    </source>
</reference>
<organism evidence="3 4">
    <name type="scientific">Ranatra chinensis</name>
    <dbReference type="NCBI Taxonomy" id="642074"/>
    <lineage>
        <taxon>Eukaryota</taxon>
        <taxon>Metazoa</taxon>
        <taxon>Ecdysozoa</taxon>
        <taxon>Arthropoda</taxon>
        <taxon>Hexapoda</taxon>
        <taxon>Insecta</taxon>
        <taxon>Pterygota</taxon>
        <taxon>Neoptera</taxon>
        <taxon>Paraneoptera</taxon>
        <taxon>Hemiptera</taxon>
        <taxon>Heteroptera</taxon>
        <taxon>Panheteroptera</taxon>
        <taxon>Nepomorpha</taxon>
        <taxon>Nepidae</taxon>
        <taxon>Ranatrinae</taxon>
        <taxon>Ranatra</taxon>
    </lineage>
</organism>
<evidence type="ECO:0000256" key="1">
    <source>
        <dbReference type="ARBA" id="ARBA00038228"/>
    </source>
</evidence>
<dbReference type="Pfam" id="PF13279">
    <property type="entry name" value="4HBT_2"/>
    <property type="match status" value="1"/>
</dbReference>
<dbReference type="SUPFAM" id="SSF54637">
    <property type="entry name" value="Thioesterase/thiol ester dehydrase-isomerase"/>
    <property type="match status" value="1"/>
</dbReference>
<gene>
    <name evidence="3" type="ORF">AAG570_009696</name>
</gene>
<dbReference type="PANTHER" id="PTHR12475">
    <property type="match status" value="1"/>
</dbReference>
<name>A0ABD0YPV3_9HEMI</name>
<dbReference type="EMBL" id="JBFDAA010000004">
    <property type="protein sequence ID" value="KAL1138001.1"/>
    <property type="molecule type" value="Genomic_DNA"/>
</dbReference>
<evidence type="ECO:0000313" key="4">
    <source>
        <dbReference type="Proteomes" id="UP001558652"/>
    </source>
</evidence>
<dbReference type="PANTHER" id="PTHR12475:SF4">
    <property type="entry name" value="PROTEIN THEM6"/>
    <property type="match status" value="1"/>
</dbReference>
<dbReference type="InterPro" id="IPR051490">
    <property type="entry name" value="THEM6_lcsJ_thioesterase"/>
</dbReference>
<protein>
    <recommendedName>
        <fullName evidence="2">Protein THEM6</fullName>
    </recommendedName>
</protein>
<comment type="caution">
    <text evidence="3">The sequence shown here is derived from an EMBL/GenBank/DDBJ whole genome shotgun (WGS) entry which is preliminary data.</text>
</comment>
<dbReference type="CDD" id="cd00586">
    <property type="entry name" value="4HBT"/>
    <property type="match status" value="1"/>
</dbReference>
<dbReference type="Proteomes" id="UP001558652">
    <property type="component" value="Unassembled WGS sequence"/>
</dbReference>
<accession>A0ABD0YPV3</accession>
<evidence type="ECO:0000313" key="3">
    <source>
        <dbReference type="EMBL" id="KAL1138001.1"/>
    </source>
</evidence>
<comment type="similarity">
    <text evidence="1">Belongs to the THEM6 family.</text>
</comment>
<sequence>MWCVAAVCALLLLVFVEVSYFLRIVLSIAYGRLFEKRGKVTDPTVIYGFCFTQDLDIAFKHMNNARFVRELDFARFHFYDRTGLYSEMLKNKTDAFQVATNIRYRRVIPFLTPYKIVTQLIYWDDRSIYLEQKFITNDGFVRAVVLSKQTVVKVNVEDVMKTLKAAEKPPLEEDLDLWLKSINASSEKMKSHAS</sequence>
<keyword evidence="4" id="KW-1185">Reference proteome</keyword>
<dbReference type="Gene3D" id="3.10.129.10">
    <property type="entry name" value="Hotdog Thioesterase"/>
    <property type="match status" value="1"/>
</dbReference>
<dbReference type="InterPro" id="IPR029069">
    <property type="entry name" value="HotDog_dom_sf"/>
</dbReference>
<evidence type="ECO:0000256" key="2">
    <source>
        <dbReference type="ARBA" id="ARBA00041112"/>
    </source>
</evidence>
<proteinExistence type="inferred from homology"/>
<dbReference type="AlphaFoldDB" id="A0ABD0YPV3"/>